<dbReference type="InterPro" id="IPR053284">
    <property type="entry name" value="RGS1-HXK1_interactor"/>
</dbReference>
<organism evidence="1 2">
    <name type="scientific">Lactuca sativa</name>
    <name type="common">Garden lettuce</name>
    <dbReference type="NCBI Taxonomy" id="4236"/>
    <lineage>
        <taxon>Eukaryota</taxon>
        <taxon>Viridiplantae</taxon>
        <taxon>Streptophyta</taxon>
        <taxon>Embryophyta</taxon>
        <taxon>Tracheophyta</taxon>
        <taxon>Spermatophyta</taxon>
        <taxon>Magnoliopsida</taxon>
        <taxon>eudicotyledons</taxon>
        <taxon>Gunneridae</taxon>
        <taxon>Pentapetalae</taxon>
        <taxon>asterids</taxon>
        <taxon>campanulids</taxon>
        <taxon>Asterales</taxon>
        <taxon>Asteraceae</taxon>
        <taxon>Cichorioideae</taxon>
        <taxon>Cichorieae</taxon>
        <taxon>Lactucinae</taxon>
        <taxon>Lactuca</taxon>
    </lineage>
</organism>
<name>A0A9R1WLJ4_LACSA</name>
<sequence length="120" mass="13879">MKMDHVVQYTTQYRNYEDLVFSKIKDQLTTIREHPTLSAGIAITTALLLMREQVREHIRGLRQWVGQSKEKVEKNQALEHSMSENSCQLCVVEKMSFEPCLYLEEMPLPQSVVLGAKDLP</sequence>
<gene>
    <name evidence="1" type="ORF">LSAT_V11C100038250</name>
</gene>
<keyword evidence="2" id="KW-1185">Reference proteome</keyword>
<protein>
    <submittedName>
        <fullName evidence="1">Uncharacterized protein</fullName>
    </submittedName>
</protein>
<proteinExistence type="predicted"/>
<dbReference type="PANTHER" id="PTHR34554:SF2">
    <property type="entry name" value="RGS1-HXK1-INTERACTING PROTEIN 1"/>
    <property type="match status" value="1"/>
</dbReference>
<dbReference type="Proteomes" id="UP000235145">
    <property type="component" value="Unassembled WGS sequence"/>
</dbReference>
<dbReference type="AlphaFoldDB" id="A0A9R1WLJ4"/>
<comment type="caution">
    <text evidence="1">The sequence shown here is derived from an EMBL/GenBank/DDBJ whole genome shotgun (WGS) entry which is preliminary data.</text>
</comment>
<dbReference type="EMBL" id="NBSK02000001">
    <property type="protein sequence ID" value="KAJ0224880.1"/>
    <property type="molecule type" value="Genomic_DNA"/>
</dbReference>
<dbReference type="PANTHER" id="PTHR34554">
    <property type="entry name" value="RGS1-HXK1-INTERACTING PROTEIN 1"/>
    <property type="match status" value="1"/>
</dbReference>
<reference evidence="1 2" key="1">
    <citation type="journal article" date="2017" name="Nat. Commun.">
        <title>Genome assembly with in vitro proximity ligation data and whole-genome triplication in lettuce.</title>
        <authorList>
            <person name="Reyes-Chin-Wo S."/>
            <person name="Wang Z."/>
            <person name="Yang X."/>
            <person name="Kozik A."/>
            <person name="Arikit S."/>
            <person name="Song C."/>
            <person name="Xia L."/>
            <person name="Froenicke L."/>
            <person name="Lavelle D.O."/>
            <person name="Truco M.J."/>
            <person name="Xia R."/>
            <person name="Zhu S."/>
            <person name="Xu C."/>
            <person name="Xu H."/>
            <person name="Xu X."/>
            <person name="Cox K."/>
            <person name="Korf I."/>
            <person name="Meyers B.C."/>
            <person name="Michelmore R.W."/>
        </authorList>
    </citation>
    <scope>NUCLEOTIDE SEQUENCE [LARGE SCALE GENOMIC DNA]</scope>
    <source>
        <strain evidence="2">cv. Salinas</strain>
        <tissue evidence="1">Seedlings</tissue>
    </source>
</reference>
<evidence type="ECO:0000313" key="2">
    <source>
        <dbReference type="Proteomes" id="UP000235145"/>
    </source>
</evidence>
<evidence type="ECO:0000313" key="1">
    <source>
        <dbReference type="EMBL" id="KAJ0224880.1"/>
    </source>
</evidence>
<accession>A0A9R1WLJ4</accession>